<feature type="transmembrane region" description="Helical" evidence="1">
    <location>
        <begin position="74"/>
        <end position="97"/>
    </location>
</feature>
<dbReference type="Proteomes" id="UP000244189">
    <property type="component" value="Unassembled WGS sequence"/>
</dbReference>
<sequence>MRGFILGRSRRRIISDFVAAKATAADRAIAYDAQDLRTFRRLCSFGAIVDDGAGRYHLDARKLGAFRGAVRRRAAVIAAASGVVASAAAAATVFALAE</sequence>
<gene>
    <name evidence="2" type="ORF">C8J26_1495</name>
</gene>
<keyword evidence="1" id="KW-0472">Membrane</keyword>
<comment type="caution">
    <text evidence="2">The sequence shown here is derived from an EMBL/GenBank/DDBJ whole genome shotgun (WGS) entry which is preliminary data.</text>
</comment>
<dbReference type="RefSeq" id="WP_107957338.1">
    <property type="nucleotide sequence ID" value="NZ_JASPFP010000001.1"/>
</dbReference>
<organism evidence="2 3">
    <name type="scientific">Sphingomonas aurantiaca</name>
    <dbReference type="NCBI Taxonomy" id="185949"/>
    <lineage>
        <taxon>Bacteria</taxon>
        <taxon>Pseudomonadati</taxon>
        <taxon>Pseudomonadota</taxon>
        <taxon>Alphaproteobacteria</taxon>
        <taxon>Sphingomonadales</taxon>
        <taxon>Sphingomonadaceae</taxon>
        <taxon>Sphingomonas</taxon>
    </lineage>
</organism>
<evidence type="ECO:0000313" key="3">
    <source>
        <dbReference type="Proteomes" id="UP000244189"/>
    </source>
</evidence>
<reference evidence="2 3" key="1">
    <citation type="submission" date="2018-04" db="EMBL/GenBank/DDBJ databases">
        <title>Genomic Encyclopedia of Type Strains, Phase III (KMG-III): the genomes of soil and plant-associated and newly described type strains.</title>
        <authorList>
            <person name="Whitman W."/>
        </authorList>
    </citation>
    <scope>NUCLEOTIDE SEQUENCE [LARGE SCALE GENOMIC DNA]</scope>
    <source>
        <strain evidence="2 3">MA101b</strain>
    </source>
</reference>
<dbReference type="EMBL" id="QAOG01000002">
    <property type="protein sequence ID" value="PTQ61172.1"/>
    <property type="molecule type" value="Genomic_DNA"/>
</dbReference>
<evidence type="ECO:0000313" key="2">
    <source>
        <dbReference type="EMBL" id="PTQ61172.1"/>
    </source>
</evidence>
<keyword evidence="1" id="KW-0812">Transmembrane</keyword>
<keyword evidence="1" id="KW-1133">Transmembrane helix</keyword>
<keyword evidence="3" id="KW-1185">Reference proteome</keyword>
<accession>A0A2T5GPC2</accession>
<dbReference type="AlphaFoldDB" id="A0A2T5GPC2"/>
<proteinExistence type="predicted"/>
<evidence type="ECO:0000256" key="1">
    <source>
        <dbReference type="SAM" id="Phobius"/>
    </source>
</evidence>
<protein>
    <submittedName>
        <fullName evidence="2">Uncharacterized protein</fullName>
    </submittedName>
</protein>
<name>A0A2T5GPC2_9SPHN</name>